<dbReference type="InterPro" id="IPR001650">
    <property type="entry name" value="Helicase_C-like"/>
</dbReference>
<accession>A0A931AXB9</accession>
<dbReference type="SUPFAM" id="SSF52540">
    <property type="entry name" value="P-loop containing nucleoside triphosphate hydrolases"/>
    <property type="match status" value="1"/>
</dbReference>
<dbReference type="SMART" id="SM00490">
    <property type="entry name" value="HELICc"/>
    <property type="match status" value="1"/>
</dbReference>
<dbReference type="InterPro" id="IPR050474">
    <property type="entry name" value="Hel308_SKI2-like"/>
</dbReference>
<dbReference type="PROSITE" id="PS51194">
    <property type="entry name" value="HELICASE_CTER"/>
    <property type="match status" value="1"/>
</dbReference>
<dbReference type="PROSITE" id="PS00690">
    <property type="entry name" value="DEAH_ATP_HELICASE"/>
    <property type="match status" value="1"/>
</dbReference>
<feature type="domain" description="Helicase C-terminal" evidence="6">
    <location>
        <begin position="569"/>
        <end position="724"/>
    </location>
</feature>
<feature type="domain" description="Helicase ATP-binding" evidence="5">
    <location>
        <begin position="294"/>
        <end position="446"/>
    </location>
</feature>
<evidence type="ECO:0000313" key="7">
    <source>
        <dbReference type="EMBL" id="MBF8436538.1"/>
    </source>
</evidence>
<keyword evidence="1" id="KW-0547">Nucleotide-binding</keyword>
<dbReference type="GO" id="GO:0003676">
    <property type="term" value="F:nucleic acid binding"/>
    <property type="evidence" value="ECO:0007669"/>
    <property type="project" value="InterPro"/>
</dbReference>
<keyword evidence="3 7" id="KW-0347">Helicase</keyword>
<dbReference type="PANTHER" id="PTHR47961">
    <property type="entry name" value="DNA POLYMERASE THETA, PUTATIVE (AFU_ORTHOLOGUE AFUA_1G05260)-RELATED"/>
    <property type="match status" value="1"/>
</dbReference>
<dbReference type="GO" id="GO:0016787">
    <property type="term" value="F:hydrolase activity"/>
    <property type="evidence" value="ECO:0007669"/>
    <property type="project" value="UniProtKB-KW"/>
</dbReference>
<keyword evidence="4" id="KW-0067">ATP-binding</keyword>
<evidence type="ECO:0000256" key="3">
    <source>
        <dbReference type="ARBA" id="ARBA00022806"/>
    </source>
</evidence>
<evidence type="ECO:0000259" key="5">
    <source>
        <dbReference type="PROSITE" id="PS51192"/>
    </source>
</evidence>
<dbReference type="InterPro" id="IPR014001">
    <property type="entry name" value="Helicase_ATP-bd"/>
</dbReference>
<proteinExistence type="predicted"/>
<comment type="caution">
    <text evidence="7">The sequence shown here is derived from an EMBL/GenBank/DDBJ whole genome shotgun (WGS) entry which is preliminary data.</text>
</comment>
<dbReference type="InterPro" id="IPR002464">
    <property type="entry name" value="DNA/RNA_helicase_DEAH_CS"/>
</dbReference>
<dbReference type="SMART" id="SM00487">
    <property type="entry name" value="DEXDc"/>
    <property type="match status" value="1"/>
</dbReference>
<dbReference type="PROSITE" id="PS51192">
    <property type="entry name" value="HELICASE_ATP_BIND_1"/>
    <property type="match status" value="1"/>
</dbReference>
<dbReference type="Proteomes" id="UP000621436">
    <property type="component" value="Unassembled WGS sequence"/>
</dbReference>
<dbReference type="PANTHER" id="PTHR47961:SF10">
    <property type="entry name" value="ATP-DEPENDENT DNA HELICASE HEL308"/>
    <property type="match status" value="1"/>
</dbReference>
<dbReference type="InterPro" id="IPR011545">
    <property type="entry name" value="DEAD/DEAH_box_helicase_dom"/>
</dbReference>
<dbReference type="GO" id="GO:0005524">
    <property type="term" value="F:ATP binding"/>
    <property type="evidence" value="ECO:0007669"/>
    <property type="project" value="UniProtKB-KW"/>
</dbReference>
<gene>
    <name evidence="7" type="ORF">I0Q91_05580</name>
</gene>
<protein>
    <submittedName>
        <fullName evidence="7">DEAD/DEAH box helicase</fullName>
    </submittedName>
</protein>
<dbReference type="RefSeq" id="WP_270453440.1">
    <property type="nucleotide sequence ID" value="NZ_JADPIE010000003.1"/>
</dbReference>
<keyword evidence="8" id="KW-1185">Reference proteome</keyword>
<evidence type="ECO:0000313" key="8">
    <source>
        <dbReference type="Proteomes" id="UP000621436"/>
    </source>
</evidence>
<sequence>MDSKLQIRDKSNIIYERLKEKFTRNLMNFDDYEIDDNLSEFANIFSRFLHAMYNSDSGRNKSDFDTSYFLNFTDQYLSRLSKDDLFNFYNQLVALSSKGLINGKINDIKLLLSEIDLTDFDYYDYNWLEILYLETMRLYLLIVRQGNNFEDIDKINLKIGQLKNIQENQENMMLEDKPLSQMEIAQLVVLYNIIAALNEVNSFLEKGKPAQIEVKIEKFHDNIRDVMSHGLDSMFQYSIENIIKGLEYLIKNSIWKQLKTGTRADIFIEEMVARGSENPIFQLLPSQVEAFNKGITDPRKSSIVVQMHTSAGKSFLAHYLIAQALQYNRDTEIAYVVPTRALVHQSLHDLRNTFKNMDYNIEATIPAYELDKVEEELLDEKIDILVTTPEKLNLLVRSNHESVKRLSFVVIDEAHNISDENRGIALEFLLATLKRKNDFIRTVLLTPFIKGDTNRELIADWLGGDRGLPVYSKWRPTRQLISILNRFKPDGERYYNFELETIKPEQSDEDFEYTEFKEEITFSTPKPDNYKTMATKIAKRFIDKGAVMILAESPFHAEMQACHLANSIDLKKDLSDDMKIFIKFIKEELGDDHELINCLEKGVAFHHSGLSEEVKILIEKFITRGDINYIVGTTTLAQGMNFPISTVVFRTIFFPRAYQANEEMDPDVFWNIAGRAGRVFKDYVGRVIFLVDDSEKRYKEIKSFINKQGSGINSAIFETIKNLDELSVRFNRDLVSDNQALSQLLQFISSTLNIMDISEEISDSPEDVIDELLRLSLAYKQLSEKGEAERRKLLGFAKKYLNYLQDKDNWKSIADLVDKTGFSSMTVDYLLSQKNDLPDFRRINLDNIVSKPEQMAGLIKILSGVPEINLGLGKTGDFNSVLVAQITNAWINGHSLIDIHNNLIKTSNIGKTNLRKTIRYIYQTITGKVSWGVGAMQSIALSDDEETDDILNLPSMIYYGVPDDKGVALRMAGLPRRLAVNFSKKIPDSEFSIKEMKLSGTRKWLETLSLDKWQKYSRGTGLEGNEWKRIWEILE</sequence>
<dbReference type="Pfam" id="PF00270">
    <property type="entry name" value="DEAD"/>
    <property type="match status" value="1"/>
</dbReference>
<reference evidence="7" key="1">
    <citation type="submission" date="2020-11" db="EMBL/GenBank/DDBJ databases">
        <title>Halonatronomonas betainensis gen. nov., sp. nov. a novel haloalkaliphilic representative of the family Halanaerobiacae capable of betaine degradation.</title>
        <authorList>
            <person name="Boltyanskaya Y."/>
            <person name="Kevbrin V."/>
            <person name="Detkova E."/>
            <person name="Grouzdev D.S."/>
            <person name="Koziaeva V."/>
            <person name="Zhilina T."/>
        </authorList>
    </citation>
    <scope>NUCLEOTIDE SEQUENCE</scope>
    <source>
        <strain evidence="7">Z-7014</strain>
    </source>
</reference>
<dbReference type="Gene3D" id="3.40.50.300">
    <property type="entry name" value="P-loop containing nucleotide triphosphate hydrolases"/>
    <property type="match status" value="2"/>
</dbReference>
<keyword evidence="2" id="KW-0378">Hydrolase</keyword>
<evidence type="ECO:0000256" key="2">
    <source>
        <dbReference type="ARBA" id="ARBA00022801"/>
    </source>
</evidence>
<dbReference type="AlphaFoldDB" id="A0A931AXB9"/>
<dbReference type="EMBL" id="JADPIE010000003">
    <property type="protein sequence ID" value="MBF8436538.1"/>
    <property type="molecule type" value="Genomic_DNA"/>
</dbReference>
<evidence type="ECO:0000259" key="6">
    <source>
        <dbReference type="PROSITE" id="PS51194"/>
    </source>
</evidence>
<dbReference type="GO" id="GO:0004386">
    <property type="term" value="F:helicase activity"/>
    <property type="evidence" value="ECO:0007669"/>
    <property type="project" value="UniProtKB-KW"/>
</dbReference>
<evidence type="ECO:0000256" key="4">
    <source>
        <dbReference type="ARBA" id="ARBA00022840"/>
    </source>
</evidence>
<evidence type="ECO:0000256" key="1">
    <source>
        <dbReference type="ARBA" id="ARBA00022741"/>
    </source>
</evidence>
<dbReference type="InterPro" id="IPR027417">
    <property type="entry name" value="P-loop_NTPase"/>
</dbReference>
<name>A0A931AXB9_9FIRM</name>
<organism evidence="7 8">
    <name type="scientific">Halonatronomonas betaini</name>
    <dbReference type="NCBI Taxonomy" id="2778430"/>
    <lineage>
        <taxon>Bacteria</taxon>
        <taxon>Bacillati</taxon>
        <taxon>Bacillota</taxon>
        <taxon>Clostridia</taxon>
        <taxon>Halanaerobiales</taxon>
        <taxon>Halarsenatibacteraceae</taxon>
        <taxon>Halonatronomonas</taxon>
    </lineage>
</organism>